<keyword evidence="4" id="KW-1185">Reference proteome</keyword>
<evidence type="ECO:0000313" key="3">
    <source>
        <dbReference type="EMBL" id="MFC6163619.1"/>
    </source>
</evidence>
<dbReference type="InterPro" id="IPR022263">
    <property type="entry name" value="KxYKxGKxW"/>
</dbReference>
<dbReference type="NCBIfam" id="TIGR03715">
    <property type="entry name" value="KxYKxGKxW"/>
    <property type="match status" value="1"/>
</dbReference>
<dbReference type="EMBL" id="JBHSSD010000009">
    <property type="protein sequence ID" value="MFC6163619.1"/>
    <property type="molecule type" value="Genomic_DNA"/>
</dbReference>
<feature type="compositionally biased region" description="Polar residues" evidence="2">
    <location>
        <begin position="70"/>
        <end position="98"/>
    </location>
</feature>
<comment type="caution">
    <text evidence="3">The sequence shown here is derived from an EMBL/GenBank/DDBJ whole genome shotgun (WGS) entry which is preliminary data.</text>
</comment>
<dbReference type="RefSeq" id="WP_137639059.1">
    <property type="nucleotide sequence ID" value="NZ_BJDK01000002.1"/>
</dbReference>
<feature type="region of interest" description="Disordered" evidence="2">
    <location>
        <begin position="64"/>
        <end position="98"/>
    </location>
</feature>
<evidence type="ECO:0000256" key="1">
    <source>
        <dbReference type="ARBA" id="ARBA00022729"/>
    </source>
</evidence>
<proteinExistence type="predicted"/>
<gene>
    <name evidence="3" type="ORF">ACFP3T_02895</name>
</gene>
<organism evidence="3 4">
    <name type="scientific">Lactiplantibacillus dongliensis</name>
    <dbReference type="NCBI Taxonomy" id="2559919"/>
    <lineage>
        <taxon>Bacteria</taxon>
        <taxon>Bacillati</taxon>
        <taxon>Bacillota</taxon>
        <taxon>Bacilli</taxon>
        <taxon>Lactobacillales</taxon>
        <taxon>Lactobacillaceae</taxon>
        <taxon>Lactiplantibacillus</taxon>
    </lineage>
</organism>
<reference evidence="4" key="1">
    <citation type="journal article" date="2019" name="Int. J. Syst. Evol. Microbiol.">
        <title>The Global Catalogue of Microorganisms (GCM) 10K type strain sequencing project: providing services to taxonomists for standard genome sequencing and annotation.</title>
        <authorList>
            <consortium name="The Broad Institute Genomics Platform"/>
            <consortium name="The Broad Institute Genome Sequencing Center for Infectious Disease"/>
            <person name="Wu L."/>
            <person name="Ma J."/>
        </authorList>
    </citation>
    <scope>NUCLEOTIDE SEQUENCE [LARGE SCALE GENOMIC DNA]</scope>
    <source>
        <strain evidence="4">CCM 8932</strain>
    </source>
</reference>
<accession>A0ABW1R1B0</accession>
<evidence type="ECO:0000256" key="2">
    <source>
        <dbReference type="SAM" id="MobiDB-lite"/>
    </source>
</evidence>
<sequence>MIKISDSKIHYKMYKRGRFWVFAGITGLVVLQGMTSVAQADTATPSSDVDVVTSIPRTTTKEIILKDQNESVTTSGSVDGDSGTPTSSVVDSVASGSE</sequence>
<keyword evidence="1" id="KW-0732">Signal</keyword>
<evidence type="ECO:0000313" key="4">
    <source>
        <dbReference type="Proteomes" id="UP001596253"/>
    </source>
</evidence>
<name>A0ABW1R1B0_9LACO</name>
<dbReference type="Pfam" id="PF19258">
    <property type="entry name" value="KxYKxGKxW_sig"/>
    <property type="match status" value="1"/>
</dbReference>
<dbReference type="Proteomes" id="UP001596253">
    <property type="component" value="Unassembled WGS sequence"/>
</dbReference>
<protein>
    <submittedName>
        <fullName evidence="3">KxYKxGKxW signal peptide domain-containing protein</fullName>
    </submittedName>
</protein>